<evidence type="ECO:0000313" key="2">
    <source>
        <dbReference type="EMBL" id="QUW04079.1"/>
    </source>
</evidence>
<organism evidence="2 3">
    <name type="scientific">Chloracidobacterium validum</name>
    <dbReference type="NCBI Taxonomy" id="2821543"/>
    <lineage>
        <taxon>Bacteria</taxon>
        <taxon>Pseudomonadati</taxon>
        <taxon>Acidobacteriota</taxon>
        <taxon>Terriglobia</taxon>
        <taxon>Terriglobales</taxon>
        <taxon>Acidobacteriaceae</taxon>
        <taxon>Chloracidobacterium</taxon>
    </lineage>
</organism>
<dbReference type="EMBL" id="CP072649">
    <property type="protein sequence ID" value="QUW04079.1"/>
    <property type="molecule type" value="Genomic_DNA"/>
</dbReference>
<proteinExistence type="predicted"/>
<sequence length="170" mass="18279">MARAQADSKASQATKARRPAKSIPQSLYETATRTSSAQWDALLRHPFFLRPVSLYINGVLTLLERTRMLVGFGLRLINVPTREEIVALDRKLDALGEQVETLTAQLAADELAARAPKRMPRRASPAAARGSAAKRAASVRRRSSRAAAVDSSKVDSSKETASAADAPPAS</sequence>
<reference evidence="2 3" key="1">
    <citation type="submission" date="2021-03" db="EMBL/GenBank/DDBJ databases">
        <title>Genomic and phenotypic characterization of Chloracidobacterium isolates provides evidence for multiple species.</title>
        <authorList>
            <person name="Saini M.K."/>
            <person name="Costas A.M.G."/>
            <person name="Tank M."/>
            <person name="Bryant D.A."/>
        </authorList>
    </citation>
    <scope>NUCLEOTIDE SEQUENCE [LARGE SCALE GENOMIC DNA]</scope>
    <source>
        <strain evidence="2 3">BV2-C</strain>
    </source>
</reference>
<dbReference type="Proteomes" id="UP000676506">
    <property type="component" value="Chromosome 2"/>
</dbReference>
<keyword evidence="3" id="KW-1185">Reference proteome</keyword>
<feature type="region of interest" description="Disordered" evidence="1">
    <location>
        <begin position="1"/>
        <end position="27"/>
    </location>
</feature>
<name>A0ABX8BEJ0_9BACT</name>
<feature type="compositionally biased region" description="Low complexity" evidence="1">
    <location>
        <begin position="122"/>
        <end position="136"/>
    </location>
</feature>
<feature type="region of interest" description="Disordered" evidence="1">
    <location>
        <begin position="113"/>
        <end position="170"/>
    </location>
</feature>
<evidence type="ECO:0000256" key="1">
    <source>
        <dbReference type="SAM" id="MobiDB-lite"/>
    </source>
</evidence>
<dbReference type="RefSeq" id="WP_211429968.1">
    <property type="nucleotide sequence ID" value="NZ_CP072649.1"/>
</dbReference>
<protein>
    <submittedName>
        <fullName evidence="2">Uncharacterized protein</fullName>
    </submittedName>
</protein>
<evidence type="ECO:0000313" key="3">
    <source>
        <dbReference type="Proteomes" id="UP000676506"/>
    </source>
</evidence>
<accession>A0ABX8BEJ0</accession>
<gene>
    <name evidence="2" type="ORF">J8C06_13580</name>
</gene>